<evidence type="ECO:0008006" key="4">
    <source>
        <dbReference type="Google" id="ProtNLM"/>
    </source>
</evidence>
<evidence type="ECO:0000313" key="2">
    <source>
        <dbReference type="EMBL" id="ADB57973.1"/>
    </source>
</evidence>
<dbReference type="InterPro" id="IPR011101">
    <property type="entry name" value="DUF5131"/>
</dbReference>
<sequence length="261" mass="30719">MYEGVKTWNPFVGCRFGCVYCKPSFQRQAKRQKRRCELCYRYEPHFHPERLNKVPKAKVVFACAYGDIAFAKVEWLEQILETIEKHDDKTFYLQTKDPRVFEALNDICGFPKNVLLGITLETNLDEFNTPSRFKKYEEISKAPKPEDRWITPNLIDYVTIEPILDFDLETFVYWIRCLSPKFVYIGYDNHNCKLPEPRGEKTLSLIRELSKFTEVRLKTIRPAWYENNGNTVFKRLSDFSSSSRHPSVQEEEGEEKGGVES</sequence>
<dbReference type="HOGENOM" id="CLU_1234539_0_0_2"/>
<organism evidence="2 3">
    <name type="scientific">Archaeoglobus profundus (strain DSM 5631 / JCM 9629 / NBRC 100127 / Av18)</name>
    <dbReference type="NCBI Taxonomy" id="572546"/>
    <lineage>
        <taxon>Archaea</taxon>
        <taxon>Methanobacteriati</taxon>
        <taxon>Methanobacteriota</taxon>
        <taxon>Archaeoglobi</taxon>
        <taxon>Archaeoglobales</taxon>
        <taxon>Archaeoglobaceae</taxon>
        <taxon>Archaeoglobus</taxon>
    </lineage>
</organism>
<proteinExistence type="predicted"/>
<feature type="region of interest" description="Disordered" evidence="1">
    <location>
        <begin position="239"/>
        <end position="261"/>
    </location>
</feature>
<evidence type="ECO:0000313" key="3">
    <source>
        <dbReference type="Proteomes" id="UP000001901"/>
    </source>
</evidence>
<dbReference type="eggNOG" id="arCOG01290">
    <property type="taxonomic scope" value="Archaea"/>
</dbReference>
<dbReference type="EMBL" id="CP001857">
    <property type="protein sequence ID" value="ADB57973.1"/>
    <property type="molecule type" value="Genomic_DNA"/>
</dbReference>
<reference evidence="2 3" key="1">
    <citation type="journal article" date="2010" name="Stand. Genomic Sci.">
        <title>Complete genome sequence of Archaeoglobus profundus type strain (AV18).</title>
        <authorList>
            <person name="von Jan M."/>
            <person name="Lapidus A."/>
            <person name="Del Rio T.G."/>
            <person name="Copeland A."/>
            <person name="Tice H."/>
            <person name="Cheng J.F."/>
            <person name="Lucas S."/>
            <person name="Chen F."/>
            <person name="Nolan M."/>
            <person name="Goodwin L."/>
            <person name="Han C."/>
            <person name="Pitluck S."/>
            <person name="Liolios K."/>
            <person name="Ivanova N."/>
            <person name="Mavromatis K."/>
            <person name="Ovchinnikova G."/>
            <person name="Chertkov O."/>
            <person name="Pati A."/>
            <person name="Chen A."/>
            <person name="Palaniappan K."/>
            <person name="Land M."/>
            <person name="Hauser L."/>
            <person name="Chang Y.J."/>
            <person name="Jeffries C.D."/>
            <person name="Saunders E."/>
            <person name="Brettin T."/>
            <person name="Detter J.C."/>
            <person name="Chain P."/>
            <person name="Eichinger K."/>
            <person name="Huber H."/>
            <person name="Spring S."/>
            <person name="Rohde M."/>
            <person name="Goker M."/>
            <person name="Wirth R."/>
            <person name="Woyke T."/>
            <person name="Bristow J."/>
            <person name="Eisen J.A."/>
            <person name="Markowitz V."/>
            <person name="Hugenholtz P."/>
            <person name="Kyrpides N.C."/>
            <person name="Klenk H.P."/>
        </authorList>
    </citation>
    <scope>NUCLEOTIDE SEQUENCE [LARGE SCALE GENOMIC DNA]</scope>
    <source>
        <strain evidence="3">DSM 5631 / JCM 9629 / NBRC 100127 / Av18</strain>
    </source>
</reference>
<dbReference type="RefSeq" id="WP_012940309.1">
    <property type="nucleotide sequence ID" value="NC_013741.1"/>
</dbReference>
<dbReference type="STRING" id="572546.Arcpr_0912"/>
<dbReference type="PaxDb" id="572546-Arcpr_0912"/>
<gene>
    <name evidence="2" type="ordered locus">Arcpr_0912</name>
</gene>
<protein>
    <recommendedName>
        <fullName evidence="4">Gp37Gp68 family protein</fullName>
    </recommendedName>
</protein>
<dbReference type="Pfam" id="PF07505">
    <property type="entry name" value="DUF5131"/>
    <property type="match status" value="1"/>
</dbReference>
<accession>D2RI48</accession>
<evidence type="ECO:0000256" key="1">
    <source>
        <dbReference type="SAM" id="MobiDB-lite"/>
    </source>
</evidence>
<dbReference type="AlphaFoldDB" id="D2RI48"/>
<dbReference type="GeneID" id="25394459"/>
<dbReference type="Proteomes" id="UP000001901">
    <property type="component" value="Chromosome"/>
</dbReference>
<name>D2RI48_ARCPA</name>
<dbReference type="KEGG" id="apo:Arcpr_0912"/>
<keyword evidence="3" id="KW-1185">Reference proteome</keyword>